<organism evidence="10 11">
    <name type="scientific">Desulforamulus aeronauticus DSM 10349</name>
    <dbReference type="NCBI Taxonomy" id="1121421"/>
    <lineage>
        <taxon>Bacteria</taxon>
        <taxon>Bacillati</taxon>
        <taxon>Bacillota</taxon>
        <taxon>Clostridia</taxon>
        <taxon>Eubacteriales</taxon>
        <taxon>Peptococcaceae</taxon>
        <taxon>Desulforamulus</taxon>
    </lineage>
</organism>
<dbReference type="RefSeq" id="WP_072914788.1">
    <property type="nucleotide sequence ID" value="NZ_FRAR01000018.1"/>
</dbReference>
<dbReference type="Pfam" id="PF05504">
    <property type="entry name" value="Spore_GerAC"/>
    <property type="match status" value="1"/>
</dbReference>
<keyword evidence="3" id="KW-0309">Germination</keyword>
<dbReference type="GO" id="GO:0009847">
    <property type="term" value="P:spore germination"/>
    <property type="evidence" value="ECO:0007669"/>
    <property type="project" value="InterPro"/>
</dbReference>
<evidence type="ECO:0000256" key="5">
    <source>
        <dbReference type="ARBA" id="ARBA00023136"/>
    </source>
</evidence>
<dbReference type="STRING" id="1121421.SAMN02745123_02473"/>
<accession>A0A1M6TWI3</accession>
<evidence type="ECO:0000256" key="1">
    <source>
        <dbReference type="ARBA" id="ARBA00004635"/>
    </source>
</evidence>
<keyword evidence="11" id="KW-1185">Reference proteome</keyword>
<dbReference type="EMBL" id="FRAR01000018">
    <property type="protein sequence ID" value="SHK61291.1"/>
    <property type="molecule type" value="Genomic_DNA"/>
</dbReference>
<dbReference type="InterPro" id="IPR046953">
    <property type="entry name" value="Spore_GerAC-like_C"/>
</dbReference>
<gene>
    <name evidence="10" type="ORF">SAMN02745123_02473</name>
</gene>
<dbReference type="Gene3D" id="3.30.300.210">
    <property type="entry name" value="Nutrient germinant receptor protein C, domain 3"/>
    <property type="match status" value="1"/>
</dbReference>
<dbReference type="AlphaFoldDB" id="A0A1M6TWI3"/>
<dbReference type="PANTHER" id="PTHR35789">
    <property type="entry name" value="SPORE GERMINATION PROTEIN B3"/>
    <property type="match status" value="1"/>
</dbReference>
<dbReference type="OrthoDB" id="2569624at2"/>
<keyword evidence="4" id="KW-0732">Signal</keyword>
<evidence type="ECO:0000256" key="7">
    <source>
        <dbReference type="ARBA" id="ARBA00023288"/>
    </source>
</evidence>
<comment type="similarity">
    <text evidence="2">Belongs to the GerABKC lipoprotein family.</text>
</comment>
<evidence type="ECO:0000256" key="3">
    <source>
        <dbReference type="ARBA" id="ARBA00022544"/>
    </source>
</evidence>
<reference evidence="11" key="1">
    <citation type="submission" date="2016-11" db="EMBL/GenBank/DDBJ databases">
        <authorList>
            <person name="Varghese N."/>
            <person name="Submissions S."/>
        </authorList>
    </citation>
    <scope>NUCLEOTIDE SEQUENCE [LARGE SCALE GENOMIC DNA]</scope>
    <source>
        <strain evidence="11">DSM 10349</strain>
    </source>
</reference>
<keyword evidence="6" id="KW-0564">Palmitate</keyword>
<evidence type="ECO:0000259" key="8">
    <source>
        <dbReference type="Pfam" id="PF05504"/>
    </source>
</evidence>
<dbReference type="PANTHER" id="PTHR35789:SF1">
    <property type="entry name" value="SPORE GERMINATION PROTEIN B3"/>
    <property type="match status" value="1"/>
</dbReference>
<evidence type="ECO:0000259" key="9">
    <source>
        <dbReference type="Pfam" id="PF25198"/>
    </source>
</evidence>
<evidence type="ECO:0000256" key="2">
    <source>
        <dbReference type="ARBA" id="ARBA00007886"/>
    </source>
</evidence>
<dbReference type="InterPro" id="IPR008844">
    <property type="entry name" value="Spore_GerAC-like"/>
</dbReference>
<protein>
    <submittedName>
        <fullName evidence="10">Spore germination protein KC</fullName>
    </submittedName>
</protein>
<feature type="domain" description="Spore germination protein N-terminal" evidence="9">
    <location>
        <begin position="23"/>
        <end position="198"/>
    </location>
</feature>
<keyword evidence="7" id="KW-0449">Lipoprotein</keyword>
<evidence type="ECO:0000313" key="11">
    <source>
        <dbReference type="Proteomes" id="UP000183997"/>
    </source>
</evidence>
<evidence type="ECO:0000256" key="4">
    <source>
        <dbReference type="ARBA" id="ARBA00022729"/>
    </source>
</evidence>
<sequence>MMRNFLVGMLLIISLVCTGCVEHRDISDLNMVLGAMIDYDPQQGKYIVYVQVAAPGAFNKDGGTRGKTSFLLFQGEGKTFFQAIRDAAKDSGKRLFWAHCYVYVITERLAQHGFFSVLDFLCRDYEIRETAYLMVTDEKPDQFVTLESQAENVPLINLKVLLDLGLKRHGTTFPMKLSDVFRDYLADDSNYVIPLVSIDKPHLKTQSPAVSDQLHATRAVVVKKDKMIDVLSGEETRGYLWVKRQKTHGIVVVKVEDELISLEEIGHEAKIIPQVNQGEISFLIELQSELNYGEIGQPTNIQEEKFIQATEQAASHVLAQEVEKSIQKSQEMKADFFSLGRELQLAYPETWQAVQKEWSEKVFPDVAIKVSVKAKIERTGLLTFNHLGGSESE</sequence>
<dbReference type="Pfam" id="PF25198">
    <property type="entry name" value="Spore_GerAC_N"/>
    <property type="match status" value="1"/>
</dbReference>
<dbReference type="Proteomes" id="UP000183997">
    <property type="component" value="Unassembled WGS sequence"/>
</dbReference>
<dbReference type="InterPro" id="IPR038501">
    <property type="entry name" value="Spore_GerAC_C_sf"/>
</dbReference>
<feature type="domain" description="Spore germination GerAC-like C-terminal" evidence="8">
    <location>
        <begin position="219"/>
        <end position="380"/>
    </location>
</feature>
<evidence type="ECO:0000313" key="10">
    <source>
        <dbReference type="EMBL" id="SHK61291.1"/>
    </source>
</evidence>
<dbReference type="InterPro" id="IPR057336">
    <property type="entry name" value="GerAC_N"/>
</dbReference>
<name>A0A1M6TWI3_9FIRM</name>
<comment type="subcellular location">
    <subcellularLocation>
        <location evidence="1">Membrane</location>
        <topology evidence="1">Lipid-anchor</topology>
    </subcellularLocation>
</comment>
<keyword evidence="5" id="KW-0472">Membrane</keyword>
<evidence type="ECO:0000256" key="6">
    <source>
        <dbReference type="ARBA" id="ARBA00023139"/>
    </source>
</evidence>
<proteinExistence type="inferred from homology"/>
<dbReference type="GO" id="GO:0016020">
    <property type="term" value="C:membrane"/>
    <property type="evidence" value="ECO:0007669"/>
    <property type="project" value="UniProtKB-SubCell"/>
</dbReference>
<dbReference type="NCBIfam" id="TIGR02887">
    <property type="entry name" value="spore_ger_x_C"/>
    <property type="match status" value="1"/>
</dbReference>